<evidence type="ECO:0000313" key="1">
    <source>
        <dbReference type="EMBL" id="KAJ5593226.1"/>
    </source>
</evidence>
<organism evidence="1 2">
    <name type="scientific">Penicillium hordei</name>
    <dbReference type="NCBI Taxonomy" id="40994"/>
    <lineage>
        <taxon>Eukaryota</taxon>
        <taxon>Fungi</taxon>
        <taxon>Dikarya</taxon>
        <taxon>Ascomycota</taxon>
        <taxon>Pezizomycotina</taxon>
        <taxon>Eurotiomycetes</taxon>
        <taxon>Eurotiomycetidae</taxon>
        <taxon>Eurotiales</taxon>
        <taxon>Aspergillaceae</taxon>
        <taxon>Penicillium</taxon>
    </lineage>
</organism>
<proteinExistence type="predicted"/>
<gene>
    <name evidence="1" type="ORF">N7537_010130</name>
</gene>
<dbReference type="InterPro" id="IPR022198">
    <property type="entry name" value="DUF3723"/>
</dbReference>
<reference evidence="1" key="1">
    <citation type="journal article" date="2023" name="IMA Fungus">
        <title>Comparative genomic study of the Penicillium genus elucidates a diverse pangenome and 15 lateral gene transfer events.</title>
        <authorList>
            <person name="Petersen C."/>
            <person name="Sorensen T."/>
            <person name="Nielsen M.R."/>
            <person name="Sondergaard T.E."/>
            <person name="Sorensen J.L."/>
            <person name="Fitzpatrick D.A."/>
            <person name="Frisvad J.C."/>
            <person name="Nielsen K.L."/>
        </authorList>
    </citation>
    <scope>NUCLEOTIDE SEQUENCE</scope>
    <source>
        <strain evidence="1">IBT 12815</strain>
    </source>
</reference>
<dbReference type="AlphaFoldDB" id="A0AAD6DUF0"/>
<keyword evidence="2" id="KW-1185">Reference proteome</keyword>
<dbReference type="EMBL" id="JAQJAE010000005">
    <property type="protein sequence ID" value="KAJ5593226.1"/>
    <property type="molecule type" value="Genomic_DNA"/>
</dbReference>
<comment type="caution">
    <text evidence="1">The sequence shown here is derived from an EMBL/GenBank/DDBJ whole genome shotgun (WGS) entry which is preliminary data.</text>
</comment>
<evidence type="ECO:0000313" key="2">
    <source>
        <dbReference type="Proteomes" id="UP001213799"/>
    </source>
</evidence>
<dbReference type="Proteomes" id="UP001213799">
    <property type="component" value="Unassembled WGS sequence"/>
</dbReference>
<sequence>MVNYILTIIVDISVELRTSLVEEYANERKPTDGLLVLPSRFGLRLTKEDRLEYHEFPIATSARLIPSLYTFFEDFKYLEAYTYYIKRLYGLIDISIWRTISLIFILPLEEGTAILGVLYAIRYYTLIPPDLKSDDKLLVKSTRSKPDKRAIYEIAKLAY</sequence>
<dbReference type="RefSeq" id="XP_056749852.1">
    <property type="nucleotide sequence ID" value="XM_056901184.1"/>
</dbReference>
<name>A0AAD6DUF0_9EURO</name>
<dbReference type="Pfam" id="PF12520">
    <property type="entry name" value="DUF3723"/>
    <property type="match status" value="1"/>
</dbReference>
<dbReference type="GeneID" id="81591426"/>
<accession>A0AAD6DUF0</accession>
<reference evidence="1" key="2">
    <citation type="submission" date="2023-01" db="EMBL/GenBank/DDBJ databases">
        <authorList>
            <person name="Petersen C."/>
        </authorList>
    </citation>
    <scope>NUCLEOTIDE SEQUENCE</scope>
    <source>
        <strain evidence="1">IBT 12815</strain>
    </source>
</reference>
<protein>
    <submittedName>
        <fullName evidence="1">Uncharacterized protein</fullName>
    </submittedName>
</protein>